<evidence type="ECO:0000256" key="1">
    <source>
        <dbReference type="SAM" id="MobiDB-lite"/>
    </source>
</evidence>
<dbReference type="AlphaFoldDB" id="A0A7J5YPP0"/>
<accession>A0A7J5YPP0</accession>
<protein>
    <submittedName>
        <fullName evidence="2">Uncharacterized protein</fullName>
    </submittedName>
</protein>
<dbReference type="Proteomes" id="UP000518266">
    <property type="component" value="Unassembled WGS sequence"/>
</dbReference>
<keyword evidence="3" id="KW-1185">Reference proteome</keyword>
<reference evidence="2 3" key="1">
    <citation type="submission" date="2020-03" db="EMBL/GenBank/DDBJ databases">
        <title>Dissostichus mawsoni Genome sequencing and assembly.</title>
        <authorList>
            <person name="Park H."/>
        </authorList>
    </citation>
    <scope>NUCLEOTIDE SEQUENCE [LARGE SCALE GENOMIC DNA]</scope>
    <source>
        <strain evidence="2">DM0001</strain>
        <tissue evidence="2">Muscle</tissue>
    </source>
</reference>
<dbReference type="EMBL" id="JAAKFY010000010">
    <property type="protein sequence ID" value="KAF3850709.1"/>
    <property type="molecule type" value="Genomic_DNA"/>
</dbReference>
<gene>
    <name evidence="2" type="ORF">F7725_012481</name>
</gene>
<feature type="region of interest" description="Disordered" evidence="1">
    <location>
        <begin position="99"/>
        <end position="122"/>
    </location>
</feature>
<name>A0A7J5YPP0_DISMA</name>
<organism evidence="2 3">
    <name type="scientific">Dissostichus mawsoni</name>
    <name type="common">Antarctic cod</name>
    <dbReference type="NCBI Taxonomy" id="36200"/>
    <lineage>
        <taxon>Eukaryota</taxon>
        <taxon>Metazoa</taxon>
        <taxon>Chordata</taxon>
        <taxon>Craniata</taxon>
        <taxon>Vertebrata</taxon>
        <taxon>Euteleostomi</taxon>
        <taxon>Actinopterygii</taxon>
        <taxon>Neopterygii</taxon>
        <taxon>Teleostei</taxon>
        <taxon>Neoteleostei</taxon>
        <taxon>Acanthomorphata</taxon>
        <taxon>Eupercaria</taxon>
        <taxon>Perciformes</taxon>
        <taxon>Notothenioidei</taxon>
        <taxon>Nototheniidae</taxon>
        <taxon>Dissostichus</taxon>
    </lineage>
</organism>
<evidence type="ECO:0000313" key="3">
    <source>
        <dbReference type="Proteomes" id="UP000518266"/>
    </source>
</evidence>
<sequence>MRPELHLVWEGGEQEQVIHQGKALWEAARNNLPGNPYIAKSTLLSEDDINEPEDEELVELWELIRDGLQDYRLGLFSCGEGTEKRVRFLRNSPSMKVMSPWIGLTSPDQAGSKTQDTDTSPK</sequence>
<proteinExistence type="predicted"/>
<evidence type="ECO:0000313" key="2">
    <source>
        <dbReference type="EMBL" id="KAF3850709.1"/>
    </source>
</evidence>
<dbReference type="OrthoDB" id="10547824at2759"/>
<comment type="caution">
    <text evidence="2">The sequence shown here is derived from an EMBL/GenBank/DDBJ whole genome shotgun (WGS) entry which is preliminary data.</text>
</comment>